<gene>
    <name evidence="2" type="ORF">GCM10010326_22000</name>
</gene>
<sequence length="143" mass="16043">MRTLTDRFLAKVAPGPLGCWDWTAHVKPNGYGQVKVDGRPAYAHRVAYELTRGPIPDGLVIDHLCRRRHCVNPDHLEPVTHRINIRRGVSPAARRAHQTHCSRGHAFDTANTYTAPNGTRHCRRCAAGRARTRRRRGVSRASA</sequence>
<dbReference type="SUPFAM" id="SSF54060">
    <property type="entry name" value="His-Me finger endonucleases"/>
    <property type="match status" value="1"/>
</dbReference>
<reference evidence="3" key="1">
    <citation type="journal article" date="2019" name="Int. J. Syst. Evol. Microbiol.">
        <title>The Global Catalogue of Microorganisms (GCM) 10K type strain sequencing project: providing services to taxonomists for standard genome sequencing and annotation.</title>
        <authorList>
            <consortium name="The Broad Institute Genomics Platform"/>
            <consortium name="The Broad Institute Genome Sequencing Center for Infectious Disease"/>
            <person name="Wu L."/>
            <person name="Ma J."/>
        </authorList>
    </citation>
    <scope>NUCLEOTIDE SEQUENCE [LARGE SCALE GENOMIC DNA]</scope>
    <source>
        <strain evidence="3">JCM 4594</strain>
    </source>
</reference>
<dbReference type="RefSeq" id="WP_190026920.1">
    <property type="nucleotide sequence ID" value="NZ_BMUU01000003.1"/>
</dbReference>
<dbReference type="Pfam" id="PF13392">
    <property type="entry name" value="HNH_3"/>
    <property type="match status" value="1"/>
</dbReference>
<dbReference type="EMBL" id="BMUU01000003">
    <property type="protein sequence ID" value="GGY28035.1"/>
    <property type="molecule type" value="Genomic_DNA"/>
</dbReference>
<evidence type="ECO:0000313" key="3">
    <source>
        <dbReference type="Proteomes" id="UP000600946"/>
    </source>
</evidence>
<keyword evidence="3" id="KW-1185">Reference proteome</keyword>
<dbReference type="InterPro" id="IPR003615">
    <property type="entry name" value="HNH_nuc"/>
</dbReference>
<dbReference type="InterPro" id="IPR044930">
    <property type="entry name" value="Homing_endonuclease_His-Me"/>
</dbReference>
<name>A0ABQ2ZZH3_9ACTN</name>
<dbReference type="Proteomes" id="UP000600946">
    <property type="component" value="Unassembled WGS sequence"/>
</dbReference>
<evidence type="ECO:0000259" key="1">
    <source>
        <dbReference type="Pfam" id="PF13392"/>
    </source>
</evidence>
<organism evidence="2 3">
    <name type="scientific">Streptomyces xanthochromogenes</name>
    <dbReference type="NCBI Taxonomy" id="67384"/>
    <lineage>
        <taxon>Bacteria</taxon>
        <taxon>Bacillati</taxon>
        <taxon>Actinomycetota</taxon>
        <taxon>Actinomycetes</taxon>
        <taxon>Kitasatosporales</taxon>
        <taxon>Streptomycetaceae</taxon>
        <taxon>Streptomyces</taxon>
    </lineage>
</organism>
<dbReference type="InterPro" id="IPR044925">
    <property type="entry name" value="His-Me_finger_sf"/>
</dbReference>
<evidence type="ECO:0000313" key="2">
    <source>
        <dbReference type="EMBL" id="GGY28035.1"/>
    </source>
</evidence>
<comment type="caution">
    <text evidence="2">The sequence shown here is derived from an EMBL/GenBank/DDBJ whole genome shotgun (WGS) entry which is preliminary data.</text>
</comment>
<dbReference type="Gene3D" id="3.90.75.10">
    <property type="entry name" value="Homing Intron 3 (I-ppo) Encoded Endonuclease, Chain A"/>
    <property type="match status" value="1"/>
</dbReference>
<proteinExistence type="predicted"/>
<protein>
    <recommendedName>
        <fullName evidence="1">HNH nuclease domain-containing protein</fullName>
    </recommendedName>
</protein>
<accession>A0ABQ2ZZH3</accession>
<dbReference type="GeneID" id="96290189"/>
<feature type="domain" description="HNH nuclease" evidence="1">
    <location>
        <begin position="42"/>
        <end position="84"/>
    </location>
</feature>